<dbReference type="GO" id="GO:0016887">
    <property type="term" value="F:ATP hydrolysis activity"/>
    <property type="evidence" value="ECO:0007669"/>
    <property type="project" value="InterPro"/>
</dbReference>
<dbReference type="PROSITE" id="PS00211">
    <property type="entry name" value="ABC_TRANSPORTER_1"/>
    <property type="match status" value="1"/>
</dbReference>
<dbReference type="HOGENOM" id="CLU_000604_1_2_9"/>
<keyword evidence="2" id="KW-0547">Nucleotide-binding</keyword>
<keyword evidence="6" id="KW-1185">Reference proteome</keyword>
<dbReference type="GO" id="GO:0005524">
    <property type="term" value="F:ATP binding"/>
    <property type="evidence" value="ECO:0007669"/>
    <property type="project" value="UniProtKB-KW"/>
</dbReference>
<dbReference type="Gene3D" id="3.40.50.300">
    <property type="entry name" value="P-loop containing nucleotide triphosphate hydrolases"/>
    <property type="match status" value="1"/>
</dbReference>
<proteinExistence type="predicted"/>
<dbReference type="eggNOG" id="COG1131">
    <property type="taxonomic scope" value="Bacteria"/>
</dbReference>
<dbReference type="PANTHER" id="PTHR42939">
    <property type="entry name" value="ABC TRANSPORTER ATP-BINDING PROTEIN ALBC-RELATED"/>
    <property type="match status" value="1"/>
</dbReference>
<dbReference type="OrthoDB" id="9804819at2"/>
<feature type="domain" description="ABC transporter" evidence="4">
    <location>
        <begin position="4"/>
        <end position="211"/>
    </location>
</feature>
<dbReference type="Pfam" id="PF00005">
    <property type="entry name" value="ABC_tran"/>
    <property type="match status" value="1"/>
</dbReference>
<sequence length="212" mass="23798">MSIIELSNVSKSLNGIPLFANVNLKVEKGEIYGIRGHNGSGKSVLFKIMCGFMKPDSGLVKINHHYKNEKDDFPEKFGVLIDQPGYKANQTGFDNLKSLAAINDLISDQDIRQAMERVGLNPDIKQKMRNYSLGMKQKVGIVQAFMEGQEVLLLDEPFNALDVASVNQVRDLILGFKKEGKTVVLTSHNQEDLDLLCDQQYLINQESLERIK</sequence>
<accession>K9E8U0</accession>
<dbReference type="STRING" id="883081.HMPREF9698_01170"/>
<dbReference type="InterPro" id="IPR017871">
    <property type="entry name" value="ABC_transporter-like_CS"/>
</dbReference>
<keyword evidence="1" id="KW-0813">Transport</keyword>
<dbReference type="PANTHER" id="PTHR42939:SF1">
    <property type="entry name" value="ABC TRANSPORTER ATP-BINDING PROTEIN ALBC-RELATED"/>
    <property type="match status" value="1"/>
</dbReference>
<dbReference type="PROSITE" id="PS50893">
    <property type="entry name" value="ABC_TRANSPORTER_2"/>
    <property type="match status" value="1"/>
</dbReference>
<organism evidence="5 6">
    <name type="scientific">Alloiococcus otitis ATCC 51267</name>
    <dbReference type="NCBI Taxonomy" id="883081"/>
    <lineage>
        <taxon>Bacteria</taxon>
        <taxon>Bacillati</taxon>
        <taxon>Bacillota</taxon>
        <taxon>Bacilli</taxon>
        <taxon>Lactobacillales</taxon>
        <taxon>Carnobacteriaceae</taxon>
        <taxon>Alloiococcus</taxon>
    </lineage>
</organism>
<reference evidence="5 6" key="1">
    <citation type="submission" date="2012-09" db="EMBL/GenBank/DDBJ databases">
        <title>The Genome Sequence of Alloiococcus otitis ATCC 51267.</title>
        <authorList>
            <consortium name="The Broad Institute Genome Sequencing Platform"/>
            <person name="Earl A."/>
            <person name="Ward D."/>
            <person name="Feldgarden M."/>
            <person name="Gevers D."/>
            <person name="Huys G."/>
            <person name="Walker B."/>
            <person name="Young S.K."/>
            <person name="Zeng Q."/>
            <person name="Gargeya S."/>
            <person name="Fitzgerald M."/>
            <person name="Haas B."/>
            <person name="Abouelleil A."/>
            <person name="Alvarado L."/>
            <person name="Arachchi H.M."/>
            <person name="Berlin A.M."/>
            <person name="Chapman S.B."/>
            <person name="Goldberg J."/>
            <person name="Griggs A."/>
            <person name="Gujja S."/>
            <person name="Hansen M."/>
            <person name="Howarth C."/>
            <person name="Imamovic A."/>
            <person name="Larimer J."/>
            <person name="McCowen C."/>
            <person name="Montmayeur A."/>
            <person name="Murphy C."/>
            <person name="Neiman D."/>
            <person name="Pearson M."/>
            <person name="Priest M."/>
            <person name="Roberts A."/>
            <person name="Saif S."/>
            <person name="Shea T."/>
            <person name="Sisk P."/>
            <person name="Sykes S."/>
            <person name="Wortman J."/>
            <person name="Nusbaum C."/>
            <person name="Birren B."/>
        </authorList>
    </citation>
    <scope>NUCLEOTIDE SEQUENCE [LARGE SCALE GENOMIC DNA]</scope>
    <source>
        <strain evidence="5 6">ATCC 51267</strain>
    </source>
</reference>
<dbReference type="EMBL" id="AGXA01000025">
    <property type="protein sequence ID" value="EKU93093.1"/>
    <property type="molecule type" value="Genomic_DNA"/>
</dbReference>
<dbReference type="InterPro" id="IPR027417">
    <property type="entry name" value="P-loop_NTPase"/>
</dbReference>
<dbReference type="Proteomes" id="UP000009875">
    <property type="component" value="Unassembled WGS sequence"/>
</dbReference>
<evidence type="ECO:0000313" key="6">
    <source>
        <dbReference type="Proteomes" id="UP000009875"/>
    </source>
</evidence>
<dbReference type="InterPro" id="IPR003593">
    <property type="entry name" value="AAA+_ATPase"/>
</dbReference>
<evidence type="ECO:0000256" key="3">
    <source>
        <dbReference type="ARBA" id="ARBA00022840"/>
    </source>
</evidence>
<dbReference type="SMART" id="SM00382">
    <property type="entry name" value="AAA"/>
    <property type="match status" value="1"/>
</dbReference>
<evidence type="ECO:0000256" key="1">
    <source>
        <dbReference type="ARBA" id="ARBA00022448"/>
    </source>
</evidence>
<dbReference type="InterPro" id="IPR051782">
    <property type="entry name" value="ABC_Transporter_VariousFunc"/>
</dbReference>
<evidence type="ECO:0000259" key="4">
    <source>
        <dbReference type="PROSITE" id="PS50893"/>
    </source>
</evidence>
<dbReference type="PATRIC" id="fig|883081.3.peg.1346"/>
<dbReference type="SUPFAM" id="SSF52540">
    <property type="entry name" value="P-loop containing nucleoside triphosphate hydrolases"/>
    <property type="match status" value="1"/>
</dbReference>
<protein>
    <recommendedName>
        <fullName evidence="4">ABC transporter domain-containing protein</fullName>
    </recommendedName>
</protein>
<evidence type="ECO:0000313" key="5">
    <source>
        <dbReference type="EMBL" id="EKU93093.1"/>
    </source>
</evidence>
<dbReference type="InterPro" id="IPR003439">
    <property type="entry name" value="ABC_transporter-like_ATP-bd"/>
</dbReference>
<dbReference type="CDD" id="cd03230">
    <property type="entry name" value="ABC_DR_subfamily_A"/>
    <property type="match status" value="1"/>
</dbReference>
<dbReference type="AlphaFoldDB" id="K9E8U0"/>
<dbReference type="RefSeq" id="WP_003778683.1">
    <property type="nucleotide sequence ID" value="NZ_JH992961.1"/>
</dbReference>
<gene>
    <name evidence="5" type="ORF">HMPREF9698_01170</name>
</gene>
<keyword evidence="3" id="KW-0067">ATP-binding</keyword>
<comment type="caution">
    <text evidence="5">The sequence shown here is derived from an EMBL/GenBank/DDBJ whole genome shotgun (WGS) entry which is preliminary data.</text>
</comment>
<evidence type="ECO:0000256" key="2">
    <source>
        <dbReference type="ARBA" id="ARBA00022741"/>
    </source>
</evidence>
<name>K9E8U0_9LACT</name>